<evidence type="ECO:0000313" key="2">
    <source>
        <dbReference type="Proteomes" id="UP000238479"/>
    </source>
</evidence>
<dbReference type="EC" id="2.3.1.51" evidence="1"/>
<dbReference type="Gramene" id="PRQ51888">
    <property type="protein sequence ID" value="PRQ51888"/>
    <property type="gene ID" value="RchiOBHm_Chr2g0149481"/>
</dbReference>
<protein>
    <submittedName>
        <fullName evidence="1">Putative 1-acylglycerol-3-phosphate O-acyltransferase</fullName>
        <ecNumber evidence="1">2.3.1.51</ecNumber>
    </submittedName>
</protein>
<organism evidence="1 2">
    <name type="scientific">Rosa chinensis</name>
    <name type="common">China rose</name>
    <dbReference type="NCBI Taxonomy" id="74649"/>
    <lineage>
        <taxon>Eukaryota</taxon>
        <taxon>Viridiplantae</taxon>
        <taxon>Streptophyta</taxon>
        <taxon>Embryophyta</taxon>
        <taxon>Tracheophyta</taxon>
        <taxon>Spermatophyta</taxon>
        <taxon>Magnoliopsida</taxon>
        <taxon>eudicotyledons</taxon>
        <taxon>Gunneridae</taxon>
        <taxon>Pentapetalae</taxon>
        <taxon>rosids</taxon>
        <taxon>fabids</taxon>
        <taxon>Rosales</taxon>
        <taxon>Rosaceae</taxon>
        <taxon>Rosoideae</taxon>
        <taxon>Rosoideae incertae sedis</taxon>
        <taxon>Rosa</taxon>
    </lineage>
</organism>
<proteinExistence type="predicted"/>
<reference evidence="1 2" key="1">
    <citation type="journal article" date="2018" name="Nat. Genet.">
        <title>The Rosa genome provides new insights in the design of modern roses.</title>
        <authorList>
            <person name="Bendahmane M."/>
        </authorList>
    </citation>
    <scope>NUCLEOTIDE SEQUENCE [LARGE SCALE GENOMIC DNA]</scope>
    <source>
        <strain evidence="2">cv. Old Blush</strain>
    </source>
</reference>
<dbReference type="AlphaFoldDB" id="A0A2P6RZM3"/>
<dbReference type="GO" id="GO:0003841">
    <property type="term" value="F:1-acylglycerol-3-phosphate O-acyltransferase activity"/>
    <property type="evidence" value="ECO:0007669"/>
    <property type="project" value="UniProtKB-EC"/>
</dbReference>
<keyword evidence="1" id="KW-0012">Acyltransferase</keyword>
<comment type="caution">
    <text evidence="1">The sequence shown here is derived from an EMBL/GenBank/DDBJ whole genome shotgun (WGS) entry which is preliminary data.</text>
</comment>
<dbReference type="STRING" id="74649.A0A2P6RZM3"/>
<keyword evidence="2" id="KW-1185">Reference proteome</keyword>
<sequence length="96" mass="10722">MTKGLPSALLVNCFYKRNLFHQGELIDAQMLPFPGNVSCPLSKDFVCAVRHALSFVPAIYDMPVGIPKTSLPPTLGRLFKEEHSVVSLTYFGEYFI</sequence>
<keyword evidence="1" id="KW-0808">Transferase</keyword>
<dbReference type="EMBL" id="PDCK01000040">
    <property type="protein sequence ID" value="PRQ51888.1"/>
    <property type="molecule type" value="Genomic_DNA"/>
</dbReference>
<name>A0A2P6RZM3_ROSCH</name>
<dbReference type="OMA" id="VCAVRHA"/>
<dbReference type="Proteomes" id="UP000238479">
    <property type="component" value="Chromosome 2"/>
</dbReference>
<gene>
    <name evidence="1" type="ORF">RchiOBHm_Chr2g0149481</name>
</gene>
<evidence type="ECO:0000313" key="1">
    <source>
        <dbReference type="EMBL" id="PRQ51888.1"/>
    </source>
</evidence>
<accession>A0A2P6RZM3</accession>